<feature type="region of interest" description="Disordered" evidence="9">
    <location>
        <begin position="497"/>
        <end position="543"/>
    </location>
</feature>
<dbReference type="InterPro" id="IPR035979">
    <property type="entry name" value="RBD_domain_sf"/>
</dbReference>
<feature type="compositionally biased region" description="Low complexity" evidence="9">
    <location>
        <begin position="409"/>
        <end position="421"/>
    </location>
</feature>
<evidence type="ECO:0000259" key="11">
    <source>
        <dbReference type="PROSITE" id="PS51061"/>
    </source>
</evidence>
<dbReference type="InterPro" id="IPR001374">
    <property type="entry name" value="R3H_dom"/>
</dbReference>
<name>A0AAD4LS45_9AGAM</name>
<keyword evidence="5" id="KW-0067">ATP-binding</keyword>
<dbReference type="Gene3D" id="3.30.1370.50">
    <property type="entry name" value="R3H-like domain"/>
    <property type="match status" value="1"/>
</dbReference>
<feature type="compositionally biased region" description="Pro residues" evidence="9">
    <location>
        <begin position="47"/>
        <end position="57"/>
    </location>
</feature>
<feature type="compositionally biased region" description="Pro residues" evidence="9">
    <location>
        <begin position="297"/>
        <end position="306"/>
    </location>
</feature>
<dbReference type="PANTHER" id="PTHR23003">
    <property type="entry name" value="RNA RECOGNITION MOTIF RRM DOMAIN CONTAINING PROTEIN"/>
    <property type="match status" value="1"/>
</dbReference>
<evidence type="ECO:0000256" key="2">
    <source>
        <dbReference type="ARBA" id="ARBA00022741"/>
    </source>
</evidence>
<accession>A0AAD4LS45</accession>
<evidence type="ECO:0000256" key="1">
    <source>
        <dbReference type="ARBA" id="ARBA00004123"/>
    </source>
</evidence>
<reference evidence="12" key="1">
    <citation type="submission" date="2022-01" db="EMBL/GenBank/DDBJ databases">
        <title>Comparative genomics reveals a dynamic genome evolution in the ectomycorrhizal milk-cap (Lactarius) mushrooms.</title>
        <authorList>
            <consortium name="DOE Joint Genome Institute"/>
            <person name="Lebreton A."/>
            <person name="Tang N."/>
            <person name="Kuo A."/>
            <person name="LaButti K."/>
            <person name="Drula E."/>
            <person name="Barry K."/>
            <person name="Clum A."/>
            <person name="Lipzen A."/>
            <person name="Mousain D."/>
            <person name="Ng V."/>
            <person name="Wang R."/>
            <person name="Wang X."/>
            <person name="Dai Y."/>
            <person name="Henrissat B."/>
            <person name="Grigoriev I.V."/>
            <person name="Guerin-Laguette A."/>
            <person name="Yu F."/>
            <person name="Martin F.M."/>
        </authorList>
    </citation>
    <scope>NUCLEOTIDE SEQUENCE</scope>
    <source>
        <strain evidence="12">QP</strain>
    </source>
</reference>
<evidence type="ECO:0000256" key="9">
    <source>
        <dbReference type="SAM" id="MobiDB-lite"/>
    </source>
</evidence>
<dbReference type="PROSITE" id="PS51061">
    <property type="entry name" value="R3H"/>
    <property type="match status" value="1"/>
</dbReference>
<feature type="compositionally biased region" description="Low complexity" evidence="9">
    <location>
        <begin position="236"/>
        <end position="247"/>
    </location>
</feature>
<dbReference type="GO" id="GO:0003677">
    <property type="term" value="F:DNA binding"/>
    <property type="evidence" value="ECO:0007669"/>
    <property type="project" value="UniProtKB-ARBA"/>
</dbReference>
<keyword evidence="2" id="KW-0547">Nucleotide-binding</keyword>
<feature type="compositionally biased region" description="Low complexity" evidence="9">
    <location>
        <begin position="88"/>
        <end position="102"/>
    </location>
</feature>
<feature type="compositionally biased region" description="Pro residues" evidence="9">
    <location>
        <begin position="278"/>
        <end position="289"/>
    </location>
</feature>
<dbReference type="Pfam" id="PF01424">
    <property type="entry name" value="R3H"/>
    <property type="match status" value="1"/>
</dbReference>
<evidence type="ECO:0000256" key="6">
    <source>
        <dbReference type="ARBA" id="ARBA00022884"/>
    </source>
</evidence>
<keyword evidence="7" id="KW-0539">Nucleus</keyword>
<evidence type="ECO:0000313" key="13">
    <source>
        <dbReference type="Proteomes" id="UP001201163"/>
    </source>
</evidence>
<dbReference type="SMART" id="SM00393">
    <property type="entry name" value="R3H"/>
    <property type="match status" value="1"/>
</dbReference>
<evidence type="ECO:0000313" key="12">
    <source>
        <dbReference type="EMBL" id="KAH9001439.1"/>
    </source>
</evidence>
<dbReference type="InterPro" id="IPR034069">
    <property type="entry name" value="R3H_Cip2"/>
</dbReference>
<dbReference type="GO" id="GO:0004386">
    <property type="term" value="F:helicase activity"/>
    <property type="evidence" value="ECO:0007669"/>
    <property type="project" value="UniProtKB-KW"/>
</dbReference>
<dbReference type="SUPFAM" id="SSF82708">
    <property type="entry name" value="R3H domain"/>
    <property type="match status" value="1"/>
</dbReference>
<comment type="subcellular location">
    <subcellularLocation>
        <location evidence="1">Nucleus</location>
    </subcellularLocation>
</comment>
<dbReference type="SUPFAM" id="SSF54928">
    <property type="entry name" value="RNA-binding domain, RBD"/>
    <property type="match status" value="1"/>
</dbReference>
<keyword evidence="13" id="KW-1185">Reference proteome</keyword>
<evidence type="ECO:0000256" key="7">
    <source>
        <dbReference type="ARBA" id="ARBA00023242"/>
    </source>
</evidence>
<evidence type="ECO:0000256" key="3">
    <source>
        <dbReference type="ARBA" id="ARBA00022801"/>
    </source>
</evidence>
<evidence type="ECO:0000256" key="4">
    <source>
        <dbReference type="ARBA" id="ARBA00022806"/>
    </source>
</evidence>
<dbReference type="FunFam" id="3.30.1370.50:FF:000002">
    <property type="entry name" value="Immunoglobulin mu DNA-binding protein 2"/>
    <property type="match status" value="1"/>
</dbReference>
<feature type="compositionally biased region" description="Pro residues" evidence="9">
    <location>
        <begin position="252"/>
        <end position="263"/>
    </location>
</feature>
<gene>
    <name evidence="12" type="ORF">EDB92DRAFT_59258</name>
</gene>
<keyword evidence="4" id="KW-0347">Helicase</keyword>
<comment type="caution">
    <text evidence="12">The sequence shown here is derived from an EMBL/GenBank/DDBJ whole genome shotgun (WGS) entry which is preliminary data.</text>
</comment>
<dbReference type="GO" id="GO:0016787">
    <property type="term" value="F:hydrolase activity"/>
    <property type="evidence" value="ECO:0007669"/>
    <property type="project" value="UniProtKB-KW"/>
</dbReference>
<dbReference type="SMART" id="SM00360">
    <property type="entry name" value="RRM"/>
    <property type="match status" value="1"/>
</dbReference>
<feature type="region of interest" description="Disordered" evidence="9">
    <location>
        <begin position="389"/>
        <end position="426"/>
    </location>
</feature>
<dbReference type="CDD" id="cd02639">
    <property type="entry name" value="R3H_RRM"/>
    <property type="match status" value="1"/>
</dbReference>
<dbReference type="InterPro" id="IPR012677">
    <property type="entry name" value="Nucleotide-bd_a/b_plait_sf"/>
</dbReference>
<feature type="region of interest" description="Disordered" evidence="9">
    <location>
        <begin position="1"/>
        <end position="122"/>
    </location>
</feature>
<dbReference type="InterPro" id="IPR000504">
    <property type="entry name" value="RRM_dom"/>
</dbReference>
<sequence>MTSSSPTPDIASLSLSSQPPHQRLHDTYDYDGTSGNIRPQYHFATSPPVPPGQPPFHPLSMNQPPLKNSKTTRAGLPTQWLDSGSTFPDNRSLSSPNNSDLSSGGGSPPLPHINAPPSSQGAEDEIIPTAIVIKNIPFNVKRETLLEIIASLSIPTPYAFNYHLDQSGSFRGLAFANFRQASDADAVVAALNGFDVQGRKLRVEYKKVLQAGEKERIEREKAIRRMRSMQLEKEQQQQQHQIQVAPQTPYDEFPPPVIAPPFTPQRSYSGTTYQPPQQYSPPSAPPMPVPQTYSVQTPPPVLPVAPSPSLKGSSASTELDLNDPSTLEIYSRILLFKDDRMRDELAFSRTLSPKQRRIVHLVAQKLGVYHYSVGEGEDRYAVVTRIEPEKRQQGNHHPGLQRMPSAYLSPTSPTSGGIPPSLRVKKSMPDMGALRSQAPRLTTRSSNGNIREGYATIASPSRRLGGGFGSLFGNSNPFDTVPPVPSLPTSVGLDRLESPTSGVMRQPRGPGVGGFNSRREQRVVASESALRGLDARSHEPLEM</sequence>
<dbReference type="GO" id="GO:0005524">
    <property type="term" value="F:ATP binding"/>
    <property type="evidence" value="ECO:0007669"/>
    <property type="project" value="UniProtKB-KW"/>
</dbReference>
<dbReference type="PROSITE" id="PS50102">
    <property type="entry name" value="RRM"/>
    <property type="match status" value="1"/>
</dbReference>
<protein>
    <submittedName>
        <fullName evidence="12">Uncharacterized protein</fullName>
    </submittedName>
</protein>
<dbReference type="Pfam" id="PF00076">
    <property type="entry name" value="RRM_1"/>
    <property type="match status" value="1"/>
</dbReference>
<feature type="compositionally biased region" description="Polar residues" evidence="9">
    <location>
        <begin position="60"/>
        <end position="72"/>
    </location>
</feature>
<keyword evidence="6 8" id="KW-0694">RNA-binding</keyword>
<evidence type="ECO:0000256" key="5">
    <source>
        <dbReference type="ARBA" id="ARBA00022840"/>
    </source>
</evidence>
<evidence type="ECO:0000256" key="8">
    <source>
        <dbReference type="PROSITE-ProRule" id="PRU00176"/>
    </source>
</evidence>
<dbReference type="AlphaFoldDB" id="A0AAD4LS45"/>
<evidence type="ECO:0000259" key="10">
    <source>
        <dbReference type="PROSITE" id="PS50102"/>
    </source>
</evidence>
<dbReference type="InterPro" id="IPR050374">
    <property type="entry name" value="RRT5_SRSF_SR"/>
</dbReference>
<dbReference type="GO" id="GO:0005737">
    <property type="term" value="C:cytoplasm"/>
    <property type="evidence" value="ECO:0007669"/>
    <property type="project" value="TreeGrafter"/>
</dbReference>
<dbReference type="EMBL" id="JAKELL010000001">
    <property type="protein sequence ID" value="KAH9001439.1"/>
    <property type="molecule type" value="Genomic_DNA"/>
</dbReference>
<dbReference type="InterPro" id="IPR036867">
    <property type="entry name" value="R3H_dom_sf"/>
</dbReference>
<dbReference type="GO" id="GO:0003729">
    <property type="term" value="F:mRNA binding"/>
    <property type="evidence" value="ECO:0007669"/>
    <property type="project" value="TreeGrafter"/>
</dbReference>
<feature type="domain" description="RRM" evidence="10">
    <location>
        <begin position="129"/>
        <end position="208"/>
    </location>
</feature>
<dbReference type="GO" id="GO:0005634">
    <property type="term" value="C:nucleus"/>
    <property type="evidence" value="ECO:0007669"/>
    <property type="project" value="UniProtKB-SubCell"/>
</dbReference>
<feature type="compositionally biased region" description="Basic and acidic residues" evidence="9">
    <location>
        <begin position="533"/>
        <end position="543"/>
    </location>
</feature>
<feature type="region of interest" description="Disordered" evidence="9">
    <location>
        <begin position="228"/>
        <end position="321"/>
    </location>
</feature>
<dbReference type="Proteomes" id="UP001201163">
    <property type="component" value="Unassembled WGS sequence"/>
</dbReference>
<feature type="domain" description="R3H" evidence="11">
    <location>
        <begin position="323"/>
        <end position="387"/>
    </location>
</feature>
<proteinExistence type="predicted"/>
<keyword evidence="3" id="KW-0378">Hydrolase</keyword>
<feature type="compositionally biased region" description="Polar residues" evidence="9">
    <location>
        <begin position="311"/>
        <end position="321"/>
    </location>
</feature>
<dbReference type="PANTHER" id="PTHR23003:SF17">
    <property type="entry name" value="RNA-BINDING PROTEIN PIN4"/>
    <property type="match status" value="1"/>
</dbReference>
<organism evidence="12 13">
    <name type="scientific">Lactarius akahatsu</name>
    <dbReference type="NCBI Taxonomy" id="416441"/>
    <lineage>
        <taxon>Eukaryota</taxon>
        <taxon>Fungi</taxon>
        <taxon>Dikarya</taxon>
        <taxon>Basidiomycota</taxon>
        <taxon>Agaricomycotina</taxon>
        <taxon>Agaricomycetes</taxon>
        <taxon>Russulales</taxon>
        <taxon>Russulaceae</taxon>
        <taxon>Lactarius</taxon>
    </lineage>
</organism>
<feature type="compositionally biased region" description="Polar residues" evidence="9">
    <location>
        <begin position="1"/>
        <end position="20"/>
    </location>
</feature>
<dbReference type="Gene3D" id="3.30.70.330">
    <property type="match status" value="1"/>
</dbReference>